<dbReference type="AlphaFoldDB" id="A0A1M5FS76"/>
<sequence>MKKKGNKSSKYKQDIVIYHPKENSIHIDNFPTELHPDAKEIDLKLNIPSYIPDFLYRSLVKIGLTLIPENTIESFQETLAWLMDTSSETIFPASMFFSIFPFSNPSDKIRCVVFSRRESVQREIPRTLLVLSYQNFSFQTFFPVSFSENKGILTPFPVAIPTPLDLNLNLAKQVVHKSVDLSKRDRIKGEKVELIIKSSD</sequence>
<proteinExistence type="predicted"/>
<dbReference type="EMBL" id="FQUO01000014">
    <property type="protein sequence ID" value="SHF94269.1"/>
    <property type="molecule type" value="Genomic_DNA"/>
</dbReference>
<protein>
    <submittedName>
        <fullName evidence="1">Uncharacterized protein</fullName>
    </submittedName>
</protein>
<organism evidence="1 2">
    <name type="scientific">Cnuella takakiae</name>
    <dbReference type="NCBI Taxonomy" id="1302690"/>
    <lineage>
        <taxon>Bacteria</taxon>
        <taxon>Pseudomonadati</taxon>
        <taxon>Bacteroidota</taxon>
        <taxon>Chitinophagia</taxon>
        <taxon>Chitinophagales</taxon>
        <taxon>Chitinophagaceae</taxon>
        <taxon>Cnuella</taxon>
    </lineage>
</organism>
<evidence type="ECO:0000313" key="2">
    <source>
        <dbReference type="Proteomes" id="UP000184368"/>
    </source>
</evidence>
<reference evidence="1 2" key="1">
    <citation type="submission" date="2016-11" db="EMBL/GenBank/DDBJ databases">
        <authorList>
            <person name="Jaros S."/>
            <person name="Januszkiewicz K."/>
            <person name="Wedrychowicz H."/>
        </authorList>
    </citation>
    <scope>NUCLEOTIDE SEQUENCE [LARGE SCALE GENOMIC DNA]</scope>
    <source>
        <strain evidence="1 2">DSM 26897</strain>
    </source>
</reference>
<dbReference type="RefSeq" id="WP_073045784.1">
    <property type="nucleotide sequence ID" value="NZ_FQUO01000014.1"/>
</dbReference>
<accession>A0A1M5FS76</accession>
<dbReference type="Proteomes" id="UP000184368">
    <property type="component" value="Unassembled WGS sequence"/>
</dbReference>
<gene>
    <name evidence="1" type="ORF">SAMN05444008_114132</name>
</gene>
<dbReference type="OrthoDB" id="255953at2"/>
<keyword evidence="2" id="KW-1185">Reference proteome</keyword>
<evidence type="ECO:0000313" key="1">
    <source>
        <dbReference type="EMBL" id="SHF94269.1"/>
    </source>
</evidence>
<name>A0A1M5FS76_9BACT</name>
<dbReference type="STRING" id="1302690.BUE76_18560"/>